<evidence type="ECO:0000313" key="2">
    <source>
        <dbReference type="Proteomes" id="UP001433268"/>
    </source>
</evidence>
<reference evidence="1 2" key="1">
    <citation type="submission" date="2023-01" db="EMBL/GenBank/DDBJ databases">
        <title>Analysis of 21 Apiospora genomes using comparative genomics revels a genus with tremendous synthesis potential of carbohydrate active enzymes and secondary metabolites.</title>
        <authorList>
            <person name="Sorensen T."/>
        </authorList>
    </citation>
    <scope>NUCLEOTIDE SEQUENCE [LARGE SCALE GENOMIC DNA]</scope>
    <source>
        <strain evidence="1 2">CBS 114990</strain>
    </source>
</reference>
<gene>
    <name evidence="1" type="ORF">PG997_015141</name>
</gene>
<dbReference type="Proteomes" id="UP001433268">
    <property type="component" value="Unassembled WGS sequence"/>
</dbReference>
<comment type="caution">
    <text evidence="1">The sequence shown here is derived from an EMBL/GenBank/DDBJ whole genome shotgun (WGS) entry which is preliminary data.</text>
</comment>
<dbReference type="GeneID" id="92052515"/>
<evidence type="ECO:0000313" key="1">
    <source>
        <dbReference type="EMBL" id="KAK8063044.1"/>
    </source>
</evidence>
<sequence>MFNPGHDAGEQRYWKFQEAPVWINAAAFVVNKYGDLIAVGLGHLFGCRWLRETFSPVRQVVVVETPDSAARGRRVALAVLPGDSVRIGLVLIQTSDNNPVQVSLIVKHDGMTYSRKPSLSFLTRVVTLVDDTWHIQREIR</sequence>
<accession>A0ABR1UVT9</accession>
<proteinExistence type="predicted"/>
<keyword evidence="2" id="KW-1185">Reference proteome</keyword>
<name>A0ABR1UVT9_9PEZI</name>
<dbReference type="RefSeq" id="XP_066661643.1">
    <property type="nucleotide sequence ID" value="XM_066819455.1"/>
</dbReference>
<organism evidence="1 2">
    <name type="scientific">Apiospora hydei</name>
    <dbReference type="NCBI Taxonomy" id="1337664"/>
    <lineage>
        <taxon>Eukaryota</taxon>
        <taxon>Fungi</taxon>
        <taxon>Dikarya</taxon>
        <taxon>Ascomycota</taxon>
        <taxon>Pezizomycotina</taxon>
        <taxon>Sordariomycetes</taxon>
        <taxon>Xylariomycetidae</taxon>
        <taxon>Amphisphaeriales</taxon>
        <taxon>Apiosporaceae</taxon>
        <taxon>Apiospora</taxon>
    </lineage>
</organism>
<protein>
    <submittedName>
        <fullName evidence="1">Uncharacterized protein</fullName>
    </submittedName>
</protein>
<dbReference type="EMBL" id="JAQQWN010000010">
    <property type="protein sequence ID" value="KAK8063044.1"/>
    <property type="molecule type" value="Genomic_DNA"/>
</dbReference>